<dbReference type="InterPro" id="IPR050493">
    <property type="entry name" value="FAD-dep_Monooxygenase_BioMet"/>
</dbReference>
<dbReference type="PANTHER" id="PTHR13789:SF318">
    <property type="entry name" value="GERANYLGERANYL DIPHOSPHATE REDUCTASE"/>
    <property type="match status" value="1"/>
</dbReference>
<reference evidence="7 8" key="1">
    <citation type="submission" date="2019-11" db="EMBL/GenBank/DDBJ databases">
        <authorList>
            <person name="Dong K."/>
        </authorList>
    </citation>
    <scope>NUCLEOTIDE SEQUENCE [LARGE SCALE GENOMIC DNA]</scope>
    <source>
        <strain evidence="7 8">NBRC 112902</strain>
    </source>
</reference>
<evidence type="ECO:0000256" key="5">
    <source>
        <dbReference type="ARBA" id="ARBA00023033"/>
    </source>
</evidence>
<organism evidence="7 8">
    <name type="scientific">Paracoccus litorisediminis</name>
    <dbReference type="NCBI Taxonomy" id="2006130"/>
    <lineage>
        <taxon>Bacteria</taxon>
        <taxon>Pseudomonadati</taxon>
        <taxon>Pseudomonadota</taxon>
        <taxon>Alphaproteobacteria</taxon>
        <taxon>Rhodobacterales</taxon>
        <taxon>Paracoccaceae</taxon>
        <taxon>Paracoccus</taxon>
    </lineage>
</organism>
<comment type="cofactor">
    <cofactor evidence="1">
        <name>FAD</name>
        <dbReference type="ChEBI" id="CHEBI:57692"/>
    </cofactor>
</comment>
<dbReference type="GO" id="GO:0004497">
    <property type="term" value="F:monooxygenase activity"/>
    <property type="evidence" value="ECO:0007669"/>
    <property type="project" value="UniProtKB-KW"/>
</dbReference>
<protein>
    <submittedName>
        <fullName evidence="7">NAD(P)-binding protein</fullName>
    </submittedName>
</protein>
<keyword evidence="8" id="KW-1185">Reference proteome</keyword>
<evidence type="ECO:0000256" key="4">
    <source>
        <dbReference type="ARBA" id="ARBA00023002"/>
    </source>
</evidence>
<name>A0A844HJ73_9RHOB</name>
<dbReference type="PANTHER" id="PTHR13789">
    <property type="entry name" value="MONOOXYGENASE"/>
    <property type="match status" value="1"/>
</dbReference>
<dbReference type="PRINTS" id="PR00420">
    <property type="entry name" value="RNGMNOXGNASE"/>
</dbReference>
<proteinExistence type="predicted"/>
<feature type="domain" description="FAD-binding" evidence="6">
    <location>
        <begin position="8"/>
        <end position="330"/>
    </location>
</feature>
<dbReference type="EMBL" id="WMIG01000001">
    <property type="protein sequence ID" value="MTH58407.1"/>
    <property type="molecule type" value="Genomic_DNA"/>
</dbReference>
<dbReference type="OrthoDB" id="4230779at2"/>
<evidence type="ECO:0000256" key="2">
    <source>
        <dbReference type="ARBA" id="ARBA00022630"/>
    </source>
</evidence>
<gene>
    <name evidence="7" type="ORF">GL300_04185</name>
</gene>
<comment type="caution">
    <text evidence="7">The sequence shown here is derived from an EMBL/GenBank/DDBJ whole genome shotgun (WGS) entry which is preliminary data.</text>
</comment>
<dbReference type="Gene3D" id="3.50.50.60">
    <property type="entry name" value="FAD/NAD(P)-binding domain"/>
    <property type="match status" value="1"/>
</dbReference>
<dbReference type="InterPro" id="IPR002938">
    <property type="entry name" value="FAD-bd"/>
</dbReference>
<dbReference type="SUPFAM" id="SSF54373">
    <property type="entry name" value="FAD-linked reductases, C-terminal domain"/>
    <property type="match status" value="1"/>
</dbReference>
<keyword evidence="2" id="KW-0285">Flavoprotein</keyword>
<dbReference type="SUPFAM" id="SSF51905">
    <property type="entry name" value="FAD/NAD(P)-binding domain"/>
    <property type="match status" value="1"/>
</dbReference>
<accession>A0A844HJ73</accession>
<evidence type="ECO:0000259" key="6">
    <source>
        <dbReference type="Pfam" id="PF01494"/>
    </source>
</evidence>
<dbReference type="Proteomes" id="UP000449846">
    <property type="component" value="Unassembled WGS sequence"/>
</dbReference>
<dbReference type="AlphaFoldDB" id="A0A844HJ73"/>
<dbReference type="InterPro" id="IPR036188">
    <property type="entry name" value="FAD/NAD-bd_sf"/>
</dbReference>
<dbReference type="RefSeq" id="WP_155038288.1">
    <property type="nucleotide sequence ID" value="NZ_JBHGCD010000001.1"/>
</dbReference>
<evidence type="ECO:0000256" key="1">
    <source>
        <dbReference type="ARBA" id="ARBA00001974"/>
    </source>
</evidence>
<keyword evidence="4" id="KW-0560">Oxidoreductase</keyword>
<evidence type="ECO:0000313" key="7">
    <source>
        <dbReference type="EMBL" id="MTH58407.1"/>
    </source>
</evidence>
<sequence>MPGSLNLSVTIVGAGIAGLTAACALAHRGASVRVLERAGAIREVGAGLQISPNAVRVIDALGLWSRFESISLPSTRVELRDSGGALVAPLDLARHRPHDRFRFVHRARLVEMLETAALEAGVRIELGHDIRTLPTDCDLVIGADGVKSRIRPLLNGFESPFFTGQSAWRALIPSEPDAPPVAQVFMGPGRHLVSYPLAGGLRNIVAVMERPDWQDEGWSQPGDPQDLRAAFARFGDPVGGWLEQIDEVGLWGLFRHPVATHWFRPAGHEPAVALIGDAAHPTLPFMAQGAVMAIEDAWVLAACLNRKDLSASLSRFQSLRRPRCQRIVDAANANARNYHLTGPARTVAHAGLRMISSIAPGQLIGRFAWLYDYDPTKVA</sequence>
<dbReference type="Pfam" id="PF01494">
    <property type="entry name" value="FAD_binding_3"/>
    <property type="match status" value="1"/>
</dbReference>
<keyword evidence="3" id="KW-0274">FAD</keyword>
<keyword evidence="5" id="KW-0503">Monooxygenase</keyword>
<evidence type="ECO:0000256" key="3">
    <source>
        <dbReference type="ARBA" id="ARBA00022827"/>
    </source>
</evidence>
<evidence type="ECO:0000313" key="8">
    <source>
        <dbReference type="Proteomes" id="UP000449846"/>
    </source>
</evidence>
<dbReference type="GO" id="GO:0071949">
    <property type="term" value="F:FAD binding"/>
    <property type="evidence" value="ECO:0007669"/>
    <property type="project" value="InterPro"/>
</dbReference>